<evidence type="ECO:0000313" key="8">
    <source>
        <dbReference type="Proteomes" id="UP000664521"/>
    </source>
</evidence>
<dbReference type="GO" id="GO:0022857">
    <property type="term" value="F:transmembrane transporter activity"/>
    <property type="evidence" value="ECO:0007669"/>
    <property type="project" value="TreeGrafter"/>
</dbReference>
<feature type="transmembrane region" description="Helical" evidence="6">
    <location>
        <begin position="318"/>
        <end position="341"/>
    </location>
</feature>
<feature type="transmembrane region" description="Helical" evidence="6">
    <location>
        <begin position="161"/>
        <end position="180"/>
    </location>
</feature>
<feature type="transmembrane region" description="Helical" evidence="6">
    <location>
        <begin position="599"/>
        <end position="620"/>
    </location>
</feature>
<dbReference type="AlphaFoldDB" id="A0A8H3IA50"/>
<feature type="compositionally biased region" description="Basic and acidic residues" evidence="5">
    <location>
        <begin position="38"/>
        <end position="59"/>
    </location>
</feature>
<reference evidence="7" key="1">
    <citation type="submission" date="2021-03" db="EMBL/GenBank/DDBJ databases">
        <authorList>
            <person name="Tagirdzhanova G."/>
        </authorList>
    </citation>
    <scope>NUCLEOTIDE SEQUENCE</scope>
</reference>
<proteinExistence type="predicted"/>
<feature type="transmembrane region" description="Helical" evidence="6">
    <location>
        <begin position="347"/>
        <end position="366"/>
    </location>
</feature>
<evidence type="ECO:0000313" key="7">
    <source>
        <dbReference type="EMBL" id="CAF9913135.1"/>
    </source>
</evidence>
<gene>
    <name evidence="7" type="ORF">HETSPECPRED_001337</name>
</gene>
<dbReference type="SUPFAM" id="SSF103473">
    <property type="entry name" value="MFS general substrate transporter"/>
    <property type="match status" value="1"/>
</dbReference>
<protein>
    <recommendedName>
        <fullName evidence="9">MFS general substrate transporter</fullName>
    </recommendedName>
</protein>
<feature type="transmembrane region" description="Helical" evidence="6">
    <location>
        <begin position="512"/>
        <end position="532"/>
    </location>
</feature>
<accession>A0A8H3IA50</accession>
<keyword evidence="2 6" id="KW-0812">Transmembrane</keyword>
<keyword evidence="4 6" id="KW-0472">Membrane</keyword>
<feature type="transmembrane region" description="Helical" evidence="6">
    <location>
        <begin position="632"/>
        <end position="656"/>
    </location>
</feature>
<evidence type="ECO:0000256" key="4">
    <source>
        <dbReference type="ARBA" id="ARBA00023136"/>
    </source>
</evidence>
<organism evidence="7 8">
    <name type="scientific">Heterodermia speciosa</name>
    <dbReference type="NCBI Taxonomy" id="116794"/>
    <lineage>
        <taxon>Eukaryota</taxon>
        <taxon>Fungi</taxon>
        <taxon>Dikarya</taxon>
        <taxon>Ascomycota</taxon>
        <taxon>Pezizomycotina</taxon>
        <taxon>Lecanoromycetes</taxon>
        <taxon>OSLEUM clade</taxon>
        <taxon>Lecanoromycetidae</taxon>
        <taxon>Caliciales</taxon>
        <taxon>Physciaceae</taxon>
        <taxon>Heterodermia</taxon>
    </lineage>
</organism>
<keyword evidence="3 6" id="KW-1133">Transmembrane helix</keyword>
<feature type="transmembrane region" description="Helical" evidence="6">
    <location>
        <begin position="463"/>
        <end position="481"/>
    </location>
</feature>
<keyword evidence="8" id="KW-1185">Reference proteome</keyword>
<name>A0A8H3IA50_9LECA</name>
<feature type="transmembrane region" description="Helical" evidence="6">
    <location>
        <begin position="200"/>
        <end position="221"/>
    </location>
</feature>
<dbReference type="EMBL" id="CAJPDS010000012">
    <property type="protein sequence ID" value="CAF9913135.1"/>
    <property type="molecule type" value="Genomic_DNA"/>
</dbReference>
<feature type="transmembrane region" description="Helical" evidence="6">
    <location>
        <begin position="427"/>
        <end position="451"/>
    </location>
</feature>
<evidence type="ECO:0000256" key="5">
    <source>
        <dbReference type="SAM" id="MobiDB-lite"/>
    </source>
</evidence>
<dbReference type="Gene3D" id="1.20.1250.20">
    <property type="entry name" value="MFS general substrate transporter like domains"/>
    <property type="match status" value="1"/>
</dbReference>
<dbReference type="PANTHER" id="PTHR23502">
    <property type="entry name" value="MAJOR FACILITATOR SUPERFAMILY"/>
    <property type="match status" value="1"/>
</dbReference>
<dbReference type="PANTHER" id="PTHR23502:SF76">
    <property type="entry name" value="POLYAMINE TRANSPORT PROTEIN"/>
    <property type="match status" value="1"/>
</dbReference>
<evidence type="ECO:0000256" key="2">
    <source>
        <dbReference type="ARBA" id="ARBA00022692"/>
    </source>
</evidence>
<sequence length="723" mass="79690">MLQAPLKEVRSFQVRPPKPESLSQPPAPRLRYQPKQRKSMDAIEMKKIDSSSGDSEGHGYADFNEPASRYRTDMQMTMAGSTHALGGKEIEVESPPRREDTLSPLPHFGVKLHDTGVQKQGSIRKGRRSHFSIKEPQGFSLSRSHKRAPIARDWSTSRKRWTATIACVSTALLGIIVGIYAGEVPAIQYTIVDEHHYTILGNVVFFIGLAITTVLFFPLPLLHGRKPYTMAALAILLPLQFPQALVVNTQRSPSVATYRAGLLLSRAAAGLVMGVANINFQSTLLDLFGSSLQSSNPHQELVDANDVRRHGGGMGMWLGIWTWCFIGSIGLGFLIGAVIISGLEVAWGFWITIILTAAVLVLNVLTPETRRSAYRRSLAEVRNGGEVSRRVARGEMKMHIDATGPIFWWEEVVAGWRICLRMLKQPGFVILSVYLGWIYGQIVLIIVLLGALTSKYYHFHPQYVGLAVTAIPIGALLATPFQKASLFSRARTEKPRTDSMTVQKHVTRSSHFIRRAVFMILLPFAGLAYTLSSSGRHTNFMVPIVFAGVIGFLSNLAIAECNGIIMETYDTSDLQPGMTGRPRKALPEEIMRKRTNFSCFPRVTAAFAISQSFAFLIAAAGTGTGGAIERRLGAQTASAVVAGILLALTLLLIAVLTRFKTVQIIPTQRYGTNVLSGAEDEWKPVIIGHPSGNTRRMSFLELGKMTRWSEIRRRNRLATGLAE</sequence>
<comment type="caution">
    <text evidence="7">The sequence shown here is derived from an EMBL/GenBank/DDBJ whole genome shotgun (WGS) entry which is preliminary data.</text>
</comment>
<evidence type="ECO:0000256" key="1">
    <source>
        <dbReference type="ARBA" id="ARBA00004141"/>
    </source>
</evidence>
<feature type="region of interest" description="Disordered" evidence="5">
    <location>
        <begin position="1"/>
        <end position="65"/>
    </location>
</feature>
<evidence type="ECO:0008006" key="9">
    <source>
        <dbReference type="Google" id="ProtNLM"/>
    </source>
</evidence>
<evidence type="ECO:0000256" key="3">
    <source>
        <dbReference type="ARBA" id="ARBA00022989"/>
    </source>
</evidence>
<dbReference type="InterPro" id="IPR036259">
    <property type="entry name" value="MFS_trans_sf"/>
</dbReference>
<feature type="transmembrane region" description="Helical" evidence="6">
    <location>
        <begin position="538"/>
        <end position="558"/>
    </location>
</feature>
<dbReference type="Proteomes" id="UP000664521">
    <property type="component" value="Unassembled WGS sequence"/>
</dbReference>
<evidence type="ECO:0000256" key="6">
    <source>
        <dbReference type="SAM" id="Phobius"/>
    </source>
</evidence>
<dbReference type="GO" id="GO:0005886">
    <property type="term" value="C:plasma membrane"/>
    <property type="evidence" value="ECO:0007669"/>
    <property type="project" value="TreeGrafter"/>
</dbReference>
<dbReference type="OrthoDB" id="10250282at2759"/>
<comment type="subcellular location">
    <subcellularLocation>
        <location evidence="1">Membrane</location>
        <topology evidence="1">Multi-pass membrane protein</topology>
    </subcellularLocation>
</comment>